<dbReference type="RefSeq" id="XP_035348027.1">
    <property type="nucleotide sequence ID" value="XM_035492134.1"/>
</dbReference>
<name>A0A7H8RBF5_TALRU</name>
<evidence type="ECO:0000256" key="2">
    <source>
        <dbReference type="ARBA" id="ARBA00023239"/>
    </source>
</evidence>
<dbReference type="AlphaFoldDB" id="A0A7H8RBF5"/>
<dbReference type="PANTHER" id="PTHR30502:SF9">
    <property type="entry name" value="HPCH_HPAI ALDOLASE_CITRATE LYASE DOMAIN-CONTAINING PROTEIN"/>
    <property type="match status" value="1"/>
</dbReference>
<dbReference type="Proteomes" id="UP000509510">
    <property type="component" value="Chromosome V"/>
</dbReference>
<dbReference type="PANTHER" id="PTHR30502">
    <property type="entry name" value="2-KETO-3-DEOXY-L-RHAMNONATE ALDOLASE"/>
    <property type="match status" value="1"/>
</dbReference>
<organism evidence="4 5">
    <name type="scientific">Talaromyces rugulosus</name>
    <name type="common">Penicillium rugulosum</name>
    <dbReference type="NCBI Taxonomy" id="121627"/>
    <lineage>
        <taxon>Eukaryota</taxon>
        <taxon>Fungi</taxon>
        <taxon>Dikarya</taxon>
        <taxon>Ascomycota</taxon>
        <taxon>Pezizomycotina</taxon>
        <taxon>Eurotiomycetes</taxon>
        <taxon>Eurotiomycetidae</taxon>
        <taxon>Eurotiales</taxon>
        <taxon>Trichocomaceae</taxon>
        <taxon>Talaromyces</taxon>
        <taxon>Talaromyces sect. Islandici</taxon>
    </lineage>
</organism>
<dbReference type="Pfam" id="PF03328">
    <property type="entry name" value="HpcH_HpaI"/>
    <property type="match status" value="1"/>
</dbReference>
<dbReference type="EMBL" id="CP055902">
    <property type="protein sequence ID" value="QKX61853.1"/>
    <property type="molecule type" value="Genomic_DNA"/>
</dbReference>
<evidence type="ECO:0000259" key="3">
    <source>
        <dbReference type="Pfam" id="PF03328"/>
    </source>
</evidence>
<evidence type="ECO:0000313" key="4">
    <source>
        <dbReference type="EMBL" id="QKX61853.1"/>
    </source>
</evidence>
<dbReference type="GO" id="GO:0046872">
    <property type="term" value="F:metal ion binding"/>
    <property type="evidence" value="ECO:0007669"/>
    <property type="project" value="UniProtKB-KW"/>
</dbReference>
<proteinExistence type="predicted"/>
<evidence type="ECO:0000313" key="5">
    <source>
        <dbReference type="Proteomes" id="UP000509510"/>
    </source>
</evidence>
<protein>
    <recommendedName>
        <fullName evidence="3">HpcH/HpaI aldolase/citrate lyase domain-containing protein</fullName>
    </recommendedName>
</protein>
<dbReference type="GeneID" id="55996493"/>
<evidence type="ECO:0000256" key="1">
    <source>
        <dbReference type="ARBA" id="ARBA00022723"/>
    </source>
</evidence>
<dbReference type="SUPFAM" id="SSF51621">
    <property type="entry name" value="Phosphoenolpyruvate/pyruvate domain"/>
    <property type="match status" value="1"/>
</dbReference>
<dbReference type="InterPro" id="IPR040442">
    <property type="entry name" value="Pyrv_kinase-like_dom_sf"/>
</dbReference>
<dbReference type="Gene3D" id="3.20.20.60">
    <property type="entry name" value="Phosphoenolpyruvate-binding domains"/>
    <property type="match status" value="1"/>
</dbReference>
<dbReference type="InterPro" id="IPR015813">
    <property type="entry name" value="Pyrv/PenolPyrv_kinase-like_dom"/>
</dbReference>
<gene>
    <name evidence="4" type="ORF">TRUGW13939_09009</name>
</gene>
<dbReference type="InterPro" id="IPR005000">
    <property type="entry name" value="Aldolase/citrate-lyase_domain"/>
</dbReference>
<keyword evidence="2" id="KW-0456">Lyase</keyword>
<keyword evidence="5" id="KW-1185">Reference proteome</keyword>
<reference evidence="5" key="1">
    <citation type="submission" date="2020-06" db="EMBL/GenBank/DDBJ databases">
        <title>A chromosome-scale genome assembly of Talaromyces rugulosus W13939.</title>
        <authorList>
            <person name="Wang B."/>
            <person name="Guo L."/>
            <person name="Ye K."/>
            <person name="Wang L."/>
        </authorList>
    </citation>
    <scope>NUCLEOTIDE SEQUENCE [LARGE SCALE GENOMIC DNA]</scope>
    <source>
        <strain evidence="5">W13939</strain>
    </source>
</reference>
<dbReference type="FunFam" id="3.20.20.60:FF:000004">
    <property type="entry name" value="5-keto-4-deoxy-D-glucarate aldolase"/>
    <property type="match status" value="1"/>
</dbReference>
<feature type="domain" description="HpcH/HpaI aldolase/citrate lyase" evidence="3">
    <location>
        <begin position="37"/>
        <end position="236"/>
    </location>
</feature>
<dbReference type="GO" id="GO:0005737">
    <property type="term" value="C:cytoplasm"/>
    <property type="evidence" value="ECO:0007669"/>
    <property type="project" value="TreeGrafter"/>
</dbReference>
<dbReference type="InterPro" id="IPR050251">
    <property type="entry name" value="HpcH-HpaI_aldolase"/>
</dbReference>
<dbReference type="KEGG" id="trg:TRUGW13939_09009"/>
<dbReference type="OrthoDB" id="1621678at2759"/>
<dbReference type="GO" id="GO:0016832">
    <property type="term" value="F:aldehyde-lyase activity"/>
    <property type="evidence" value="ECO:0007669"/>
    <property type="project" value="TreeGrafter"/>
</dbReference>
<keyword evidence="1" id="KW-0479">Metal-binding</keyword>
<accession>A0A7H8RBF5</accession>
<sequence length="269" mass="28693">MPNFTSTMSQNVTQNPKLRLLNTLMRGQTVIATFMLLKGVRAAQVIARTGLDAVVVDCEHGNASDSDMHDMVAAISGSDVSPVIRIPEPSTAYIKRALDTGTHGILVPMISTAAEARSVVSLAKFPPAGVRGQGSPFACLEHGLTTPSDYVNKANESVVIMVQIETAAGVNNIDEICQVDGVDLVFIGPNDLALALLGYTPAKYTEPVFLDAIDKVVASAKKHCKKVGILAVDGDAAKKAKERFDLVVMSADIRSLQAWYRAELEVARS</sequence>